<dbReference type="InterPro" id="IPR001732">
    <property type="entry name" value="UDP-Glc/GDP-Man_DH_N"/>
</dbReference>
<dbReference type="EMBL" id="CP016793">
    <property type="protein sequence ID" value="ANZ40117.1"/>
    <property type="molecule type" value="Genomic_DNA"/>
</dbReference>
<dbReference type="UniPathway" id="UPA00038">
    <property type="reaction ID" value="UER00491"/>
</dbReference>
<dbReference type="Gene3D" id="1.20.5.100">
    <property type="entry name" value="Cytochrome c1, transmembrane anchor, C-terminal"/>
    <property type="match status" value="1"/>
</dbReference>
<dbReference type="SUPFAM" id="SSF48179">
    <property type="entry name" value="6-phosphogluconate dehydrogenase C-terminal domain-like"/>
    <property type="match status" value="1"/>
</dbReference>
<feature type="domain" description="UDP-glucose/GDP-mannose dehydrogenase C-terminal" evidence="11">
    <location>
        <begin position="287"/>
        <end position="384"/>
    </location>
</feature>
<dbReference type="InterPro" id="IPR014026">
    <property type="entry name" value="UDP-Glc/GDP-Man_DH_dimer"/>
</dbReference>
<evidence type="ECO:0000259" key="11">
    <source>
        <dbReference type="SMART" id="SM00984"/>
    </source>
</evidence>
<feature type="binding site" evidence="10">
    <location>
        <position position="237"/>
    </location>
    <ligand>
        <name>NAD(+)</name>
        <dbReference type="ChEBI" id="CHEBI:57540"/>
    </ligand>
</feature>
<evidence type="ECO:0000256" key="3">
    <source>
        <dbReference type="ARBA" id="ARBA00012954"/>
    </source>
</evidence>
<sequence length="399" mass="42259">MQPQRIGVVGAGYVGLTTAACLAELGHDVVCADTDTAKVEALASGEIGLHEPGLRELVVKNAHRLQFVTDTAQAMSDVDFTFVCVPTHVVESVVTAAPPDCRLVLKSTVPAGTAAKYPGVVSNPEFLREGHAVEDFLNPQRIVVGAQDERLAREVAALYETTGAPVVVTDNTTAEVVKYASNCFLALKLSYVNTLAELCERLGADIDGVTEGMRLDDRIGGSCLEPGPGWGGSCLPKDTRALLATAAEAGVEFPTLEGALTTNGHQPRRVVDRVRAETGALRGKKIGLLGLTFKAGTNDLRESPALKIAELLGQEGARLTAYDPCVTGDLDGIEVRTSAVEAARDADVLVVLTEWPEFAELDWPELAGHTATPVILDTRGVVPEDKVTEAGFRLVRTGR</sequence>
<dbReference type="GO" id="GO:0051287">
    <property type="term" value="F:NAD binding"/>
    <property type="evidence" value="ECO:0007669"/>
    <property type="project" value="InterPro"/>
</dbReference>
<dbReference type="InterPro" id="IPR028357">
    <property type="entry name" value="UDPglc_DH_bac"/>
</dbReference>
<dbReference type="InterPro" id="IPR017476">
    <property type="entry name" value="UDP-Glc/GDP-Man"/>
</dbReference>
<evidence type="ECO:0000313" key="13">
    <source>
        <dbReference type="Proteomes" id="UP000093053"/>
    </source>
</evidence>
<protein>
    <recommendedName>
        <fullName evidence="3 7">UDP-glucose 6-dehydrogenase</fullName>
        <ecNumber evidence="3 7">1.1.1.22</ecNumber>
    </recommendedName>
</protein>
<comment type="catalytic activity">
    <reaction evidence="6 7">
        <text>UDP-alpha-D-glucose + 2 NAD(+) + H2O = UDP-alpha-D-glucuronate + 2 NADH + 3 H(+)</text>
        <dbReference type="Rhea" id="RHEA:23596"/>
        <dbReference type="ChEBI" id="CHEBI:15377"/>
        <dbReference type="ChEBI" id="CHEBI:15378"/>
        <dbReference type="ChEBI" id="CHEBI:57540"/>
        <dbReference type="ChEBI" id="CHEBI:57945"/>
        <dbReference type="ChEBI" id="CHEBI:58052"/>
        <dbReference type="ChEBI" id="CHEBI:58885"/>
        <dbReference type="EC" id="1.1.1.22"/>
    </reaction>
</comment>
<dbReference type="KEGG" id="led:BBK82_32855"/>
<dbReference type="STRING" id="1586287.BBK82_32855"/>
<dbReference type="Pfam" id="PF00984">
    <property type="entry name" value="UDPG_MGDP_dh"/>
    <property type="match status" value="1"/>
</dbReference>
<feature type="binding site" evidence="9">
    <location>
        <position position="294"/>
    </location>
    <ligand>
        <name>substrate</name>
    </ligand>
</feature>
<comment type="pathway">
    <text evidence="1">Nucleotide-sugar biosynthesis; UDP-alpha-D-glucuronate biosynthesis; UDP-alpha-D-glucuronate from UDP-alpha-D-glucose: step 1/1.</text>
</comment>
<organism evidence="12 13">
    <name type="scientific">Lentzea guizhouensis</name>
    <dbReference type="NCBI Taxonomy" id="1586287"/>
    <lineage>
        <taxon>Bacteria</taxon>
        <taxon>Bacillati</taxon>
        <taxon>Actinomycetota</taxon>
        <taxon>Actinomycetes</taxon>
        <taxon>Pseudonocardiales</taxon>
        <taxon>Pseudonocardiaceae</taxon>
        <taxon>Lentzea</taxon>
    </lineage>
</organism>
<dbReference type="SUPFAM" id="SSF52413">
    <property type="entry name" value="UDP-glucose/GDP-mannose dehydrogenase C-terminal domain"/>
    <property type="match status" value="1"/>
</dbReference>
<evidence type="ECO:0000256" key="9">
    <source>
        <dbReference type="PIRSR" id="PIRSR500134-2"/>
    </source>
</evidence>
<dbReference type="Pfam" id="PF03720">
    <property type="entry name" value="UDPG_MGDP_dh_C"/>
    <property type="match status" value="1"/>
</dbReference>
<name>A0A1B2HQX6_9PSEU</name>
<dbReference type="RefSeq" id="WP_065918458.1">
    <property type="nucleotide sequence ID" value="NZ_CP016793.1"/>
</dbReference>
<dbReference type="SMART" id="SM00984">
    <property type="entry name" value="UDPG_MGDP_dh_C"/>
    <property type="match status" value="1"/>
</dbReference>
<evidence type="ECO:0000256" key="7">
    <source>
        <dbReference type="PIRNR" id="PIRNR000124"/>
    </source>
</evidence>
<feature type="binding site" evidence="10">
    <location>
        <position position="108"/>
    </location>
    <ligand>
        <name>NAD(+)</name>
        <dbReference type="ChEBI" id="CHEBI:57540"/>
    </ligand>
</feature>
<accession>A0A1B2HQX6</accession>
<evidence type="ECO:0000256" key="5">
    <source>
        <dbReference type="ARBA" id="ARBA00023027"/>
    </source>
</evidence>
<feature type="binding site" evidence="9">
    <location>
        <position position="178"/>
    </location>
    <ligand>
        <name>substrate</name>
    </ligand>
</feature>
<evidence type="ECO:0000256" key="2">
    <source>
        <dbReference type="ARBA" id="ARBA00006601"/>
    </source>
</evidence>
<dbReference type="GO" id="GO:0006065">
    <property type="term" value="P:UDP-glucuronate biosynthetic process"/>
    <property type="evidence" value="ECO:0007669"/>
    <property type="project" value="UniProtKB-UniPathway"/>
</dbReference>
<dbReference type="InterPro" id="IPR036291">
    <property type="entry name" value="NAD(P)-bd_dom_sf"/>
</dbReference>
<feature type="binding site" evidence="9">
    <location>
        <position position="231"/>
    </location>
    <ligand>
        <name>substrate</name>
    </ligand>
</feature>
<dbReference type="PIRSF" id="PIRSF500134">
    <property type="entry name" value="UDPglc_DH_bac"/>
    <property type="match status" value="1"/>
</dbReference>
<feature type="binding site" evidence="10">
    <location>
        <position position="301"/>
    </location>
    <ligand>
        <name>NAD(+)</name>
        <dbReference type="ChEBI" id="CHEBI:57540"/>
    </ligand>
</feature>
<feature type="active site" description="Nucleophile" evidence="8">
    <location>
        <position position="234"/>
    </location>
</feature>
<dbReference type="Proteomes" id="UP000093053">
    <property type="component" value="Chromosome"/>
</dbReference>
<dbReference type="SUPFAM" id="SSF51735">
    <property type="entry name" value="NAD(P)-binding Rossmann-fold domains"/>
    <property type="match status" value="1"/>
</dbReference>
<keyword evidence="4 7" id="KW-0560">Oxidoreductase</keyword>
<keyword evidence="5 7" id="KW-0520">NAD</keyword>
<dbReference type="InterPro" id="IPR036220">
    <property type="entry name" value="UDP-Glc/GDP-Man_DH_C_sf"/>
</dbReference>
<feature type="binding site" evidence="10">
    <location>
        <position position="33"/>
    </location>
    <ligand>
        <name>NAD(+)</name>
        <dbReference type="ChEBI" id="CHEBI:57540"/>
    </ligand>
</feature>
<dbReference type="PIRSF" id="PIRSF000124">
    <property type="entry name" value="UDPglc_GDPman_dh"/>
    <property type="match status" value="1"/>
</dbReference>
<dbReference type="Pfam" id="PF03721">
    <property type="entry name" value="UDPG_MGDP_dh_N"/>
    <property type="match status" value="1"/>
</dbReference>
<dbReference type="AlphaFoldDB" id="A0A1B2HQX6"/>
<comment type="similarity">
    <text evidence="2 7">Belongs to the UDP-glucose/GDP-mannose dehydrogenase family.</text>
</comment>
<dbReference type="InterPro" id="IPR008927">
    <property type="entry name" value="6-PGluconate_DH-like_C_sf"/>
</dbReference>
<dbReference type="PROSITE" id="PS51257">
    <property type="entry name" value="PROKAR_LIPOPROTEIN"/>
    <property type="match status" value="1"/>
</dbReference>
<feature type="binding site" evidence="10">
    <location>
        <position position="38"/>
    </location>
    <ligand>
        <name>NAD(+)</name>
        <dbReference type="ChEBI" id="CHEBI:57540"/>
    </ligand>
</feature>
<dbReference type="OrthoDB" id="5193947at2"/>
<evidence type="ECO:0000256" key="6">
    <source>
        <dbReference type="ARBA" id="ARBA00047473"/>
    </source>
</evidence>
<keyword evidence="13" id="KW-1185">Reference proteome</keyword>
<proteinExistence type="inferred from homology"/>
<evidence type="ECO:0000256" key="4">
    <source>
        <dbReference type="ARBA" id="ARBA00023002"/>
    </source>
</evidence>
<dbReference type="PANTHER" id="PTHR43750">
    <property type="entry name" value="UDP-GLUCOSE 6-DEHYDROGENASE TUAD"/>
    <property type="match status" value="1"/>
</dbReference>
<dbReference type="PANTHER" id="PTHR43750:SF3">
    <property type="entry name" value="UDP-GLUCOSE 6-DEHYDROGENASE TUAD"/>
    <property type="match status" value="1"/>
</dbReference>
<evidence type="ECO:0000313" key="12">
    <source>
        <dbReference type="EMBL" id="ANZ40117.1"/>
    </source>
</evidence>
<feature type="binding site" evidence="10">
    <location>
        <position position="87"/>
    </location>
    <ligand>
        <name>NAD(+)</name>
        <dbReference type="ChEBI" id="CHEBI:57540"/>
    </ligand>
</feature>
<reference evidence="12 13" key="1">
    <citation type="submission" date="2016-07" db="EMBL/GenBank/DDBJ databases">
        <title>Complete genome sequence of the Lentzea guizhouensis DHS C013.</title>
        <authorList>
            <person name="Cao C."/>
        </authorList>
    </citation>
    <scope>NUCLEOTIDE SEQUENCE [LARGE SCALE GENOMIC DNA]</scope>
    <source>
        <strain evidence="12 13">DHS C013</strain>
    </source>
</reference>
<dbReference type="GO" id="GO:0000271">
    <property type="term" value="P:polysaccharide biosynthetic process"/>
    <property type="evidence" value="ECO:0007669"/>
    <property type="project" value="InterPro"/>
</dbReference>
<feature type="binding site" evidence="9">
    <location>
        <begin position="126"/>
        <end position="129"/>
    </location>
    <ligand>
        <name>substrate</name>
    </ligand>
</feature>
<evidence type="ECO:0000256" key="1">
    <source>
        <dbReference type="ARBA" id="ARBA00004701"/>
    </source>
</evidence>
<dbReference type="InterPro" id="IPR014027">
    <property type="entry name" value="UDP-Glc/GDP-Man_DH_C"/>
</dbReference>
<evidence type="ECO:0000256" key="8">
    <source>
        <dbReference type="PIRSR" id="PIRSR500134-1"/>
    </source>
</evidence>
<gene>
    <name evidence="12" type="ORF">BBK82_32855</name>
</gene>
<dbReference type="EC" id="1.1.1.22" evidence="3 7"/>
<dbReference type="NCBIfam" id="TIGR03026">
    <property type="entry name" value="NDP-sugDHase"/>
    <property type="match status" value="1"/>
</dbReference>
<dbReference type="Gene3D" id="3.40.50.720">
    <property type="entry name" value="NAD(P)-binding Rossmann-like Domain"/>
    <property type="match status" value="2"/>
</dbReference>
<feature type="binding site" evidence="10">
    <location>
        <position position="129"/>
    </location>
    <ligand>
        <name>NAD(+)</name>
        <dbReference type="ChEBI" id="CHEBI:57540"/>
    </ligand>
</feature>
<dbReference type="GO" id="GO:0003979">
    <property type="term" value="F:UDP-glucose 6-dehydrogenase activity"/>
    <property type="evidence" value="ECO:0007669"/>
    <property type="project" value="UniProtKB-EC"/>
</dbReference>
<evidence type="ECO:0000256" key="10">
    <source>
        <dbReference type="PIRSR" id="PIRSR500134-3"/>
    </source>
</evidence>